<reference evidence="3" key="1">
    <citation type="submission" date="2019-08" db="EMBL/GenBank/DDBJ databases">
        <authorList>
            <person name="Kucharzyk K."/>
            <person name="Murdoch R.W."/>
            <person name="Higgins S."/>
            <person name="Loffler F."/>
        </authorList>
    </citation>
    <scope>NUCLEOTIDE SEQUENCE</scope>
</reference>
<dbReference type="CDD" id="cd00198">
    <property type="entry name" value="vWFA"/>
    <property type="match status" value="1"/>
</dbReference>
<protein>
    <recommendedName>
        <fullName evidence="2">VWFA domain-containing protein</fullName>
    </recommendedName>
</protein>
<evidence type="ECO:0000259" key="2">
    <source>
        <dbReference type="PROSITE" id="PS50234"/>
    </source>
</evidence>
<dbReference type="SMART" id="SM00327">
    <property type="entry name" value="VWA"/>
    <property type="match status" value="1"/>
</dbReference>
<comment type="caution">
    <text evidence="3">The sequence shown here is derived from an EMBL/GenBank/DDBJ whole genome shotgun (WGS) entry which is preliminary data.</text>
</comment>
<accession>A0A645BA95</accession>
<dbReference type="InterPro" id="IPR036465">
    <property type="entry name" value="vWFA_dom_sf"/>
</dbReference>
<dbReference type="Gene3D" id="3.40.50.410">
    <property type="entry name" value="von Willebrand factor, type A domain"/>
    <property type="match status" value="1"/>
</dbReference>
<dbReference type="PROSITE" id="PS50234">
    <property type="entry name" value="VWFA"/>
    <property type="match status" value="1"/>
</dbReference>
<evidence type="ECO:0000313" key="3">
    <source>
        <dbReference type="EMBL" id="MPM62390.1"/>
    </source>
</evidence>
<dbReference type="SUPFAM" id="SSF52317">
    <property type="entry name" value="Class I glutamine amidotransferase-like"/>
    <property type="match status" value="1"/>
</dbReference>
<dbReference type="InterPro" id="IPR029062">
    <property type="entry name" value="Class_I_gatase-like"/>
</dbReference>
<feature type="domain" description="VWFA" evidence="2">
    <location>
        <begin position="13"/>
        <end position="188"/>
    </location>
</feature>
<evidence type="ECO:0000256" key="1">
    <source>
        <dbReference type="SAM" id="MobiDB-lite"/>
    </source>
</evidence>
<dbReference type="InterPro" id="IPR002035">
    <property type="entry name" value="VWF_A"/>
</dbReference>
<dbReference type="EMBL" id="VSSQ01018839">
    <property type="protein sequence ID" value="MPM62390.1"/>
    <property type="molecule type" value="Genomic_DNA"/>
</dbReference>
<name>A0A645BA95_9ZZZZ</name>
<gene>
    <name evidence="3" type="ORF">SDC9_109261</name>
</gene>
<dbReference type="PANTHER" id="PTHR37947">
    <property type="entry name" value="BLL2462 PROTEIN"/>
    <property type="match status" value="1"/>
</dbReference>
<organism evidence="3">
    <name type="scientific">bioreactor metagenome</name>
    <dbReference type="NCBI Taxonomy" id="1076179"/>
    <lineage>
        <taxon>unclassified sequences</taxon>
        <taxon>metagenomes</taxon>
        <taxon>ecological metagenomes</taxon>
    </lineage>
</organism>
<dbReference type="AlphaFoldDB" id="A0A645BA95"/>
<sequence length="532" mass="57300">MEQRQQLRKNLLAIMVALDRSGSMAAPIGGLTKMDMANLATAEVLKLLMPRDEFGVIAVDSSAHSVIPLTPVEDIVGGESRIRAIESMGGGIFTYTALHHATNALMASKAATRHLILFADAADAEEPGEYQALLERTSRAGITVSVVGLGTERDCDAEFLKDVAKRGGGMVYFSDRAEELPRIFAQDTFLMARNTFLDVPVEADYTAALRSVSQADFGRSTGFGGYNLCYGKEGSEVLLVSRDEFTAPLAAVGRAGLGRVAAFTAEADGEYTGRFAADPMAGTLLAALANWMIAPENDPESGYLVAQSLADGVHRVELLLDPARERDPFPALPSVYSVVTRDGGPPLTRQDPFRWVDPDRLEADIPLESGSVSLATVGWEGKRPEALAPVTPVYSPEFRPAEELPSGVDVAAMSAATGGRERLLPDGLWDELPPLPRRLDLTPWIALLAVALLLAEVAERRIGVWAILSRRISSPAGSGPKTKPKRRRKRKKPSDFLPEPEPEVLPPPTSAPEEEDGSAGSLSEALRRARRR</sequence>
<dbReference type="PANTHER" id="PTHR37947:SF2">
    <property type="entry name" value="VON WILLEBRAND FACTOR TYPE A"/>
    <property type="match status" value="1"/>
</dbReference>
<feature type="compositionally biased region" description="Basic residues" evidence="1">
    <location>
        <begin position="482"/>
        <end position="492"/>
    </location>
</feature>
<feature type="region of interest" description="Disordered" evidence="1">
    <location>
        <begin position="473"/>
        <end position="532"/>
    </location>
</feature>
<dbReference type="Pfam" id="PF13519">
    <property type="entry name" value="VWA_2"/>
    <property type="match status" value="1"/>
</dbReference>
<dbReference type="SUPFAM" id="SSF53300">
    <property type="entry name" value="vWA-like"/>
    <property type="match status" value="1"/>
</dbReference>
<proteinExistence type="predicted"/>